<proteinExistence type="predicted"/>
<evidence type="ECO:0000256" key="1">
    <source>
        <dbReference type="SAM" id="MobiDB-lite"/>
    </source>
</evidence>
<dbReference type="Proteomes" id="UP000179467">
    <property type="component" value="Unassembled WGS sequence"/>
</dbReference>
<comment type="caution">
    <text evidence="3">The sequence shown here is derived from an EMBL/GenBank/DDBJ whole genome shotgun (WGS) entry which is preliminary data.</text>
</comment>
<protein>
    <recommendedName>
        <fullName evidence="5">Lipoprotein</fullName>
    </recommendedName>
</protein>
<evidence type="ECO:0008006" key="5">
    <source>
        <dbReference type="Google" id="ProtNLM"/>
    </source>
</evidence>
<feature type="chain" id="PRO_5010280145" description="Lipoprotein" evidence="2">
    <location>
        <begin position="22"/>
        <end position="169"/>
    </location>
</feature>
<feature type="compositionally biased region" description="Pro residues" evidence="1">
    <location>
        <begin position="27"/>
        <end position="46"/>
    </location>
</feature>
<dbReference type="OrthoDB" id="7629232at2"/>
<dbReference type="RefSeq" id="WP_070935200.1">
    <property type="nucleotide sequence ID" value="NZ_MIPT01000001.1"/>
</dbReference>
<organism evidence="3 4">
    <name type="scientific">Edaphosphingomonas haloaromaticamans</name>
    <dbReference type="NCBI Taxonomy" id="653954"/>
    <lineage>
        <taxon>Bacteria</taxon>
        <taxon>Pseudomonadati</taxon>
        <taxon>Pseudomonadota</taxon>
        <taxon>Alphaproteobacteria</taxon>
        <taxon>Sphingomonadales</taxon>
        <taxon>Rhizorhabdaceae</taxon>
        <taxon>Edaphosphingomonas</taxon>
    </lineage>
</organism>
<keyword evidence="4" id="KW-1185">Reference proteome</keyword>
<evidence type="ECO:0000313" key="4">
    <source>
        <dbReference type="Proteomes" id="UP000179467"/>
    </source>
</evidence>
<name>A0A1S1HIW1_9SPHN</name>
<feature type="region of interest" description="Disordered" evidence="1">
    <location>
        <begin position="27"/>
        <end position="53"/>
    </location>
</feature>
<dbReference type="AlphaFoldDB" id="A0A1S1HIW1"/>
<accession>A0A1S1HIW1</accession>
<evidence type="ECO:0000313" key="3">
    <source>
        <dbReference type="EMBL" id="OHT22204.1"/>
    </source>
</evidence>
<reference evidence="3 4" key="1">
    <citation type="submission" date="2016-09" db="EMBL/GenBank/DDBJ databases">
        <title>Metabolic pathway, cell adaptation mechanisms and a novel monoxygenase revealed through proteogenomic-transcription analysis of a Sphingomonas haloaromaticamans strain degrading the fungicide ortho-phenylphenol.</title>
        <authorList>
            <person name="Perruchon C."/>
            <person name="Papadopoulou E.S."/>
            <person name="Rousidou C."/>
            <person name="Vasileiadis S."/>
            <person name="Tanou G."/>
            <person name="Amoutzias G."/>
            <person name="Molassiotis A."/>
            <person name="Karpouzas D.G."/>
        </authorList>
    </citation>
    <scope>NUCLEOTIDE SEQUENCE [LARGE SCALE GENOMIC DNA]</scope>
    <source>
        <strain evidence="3 4">P3</strain>
    </source>
</reference>
<feature type="signal peptide" evidence="2">
    <location>
        <begin position="1"/>
        <end position="21"/>
    </location>
</feature>
<dbReference type="EMBL" id="MIPT01000001">
    <property type="protein sequence ID" value="OHT22204.1"/>
    <property type="molecule type" value="Genomic_DNA"/>
</dbReference>
<evidence type="ECO:0000256" key="2">
    <source>
        <dbReference type="SAM" id="SignalP"/>
    </source>
</evidence>
<keyword evidence="2" id="KW-0732">Signal</keyword>
<sequence length="169" mass="17556">MAGFPLSFRAALTAIALLAVAGCVAPEAPPPPPPPAPAPPPPPPPLAWEDAPLTPGDWRYDRGTARFGVAGQPAELVLACQADRTILLSRAAPAGSTANGIDVTTSYGKRRLPATPTAQGPTARLTASDGLLDWMAFSRGSFRIDTEGLPALTIPAWAEVARVVEDCRK</sequence>
<gene>
    <name evidence="3" type="ORF">BHE75_04228</name>
</gene>